<feature type="domain" description="Fibrous sheath-interacting protein 2 C-terminal" evidence="2">
    <location>
        <begin position="4605"/>
        <end position="4870"/>
    </location>
</feature>
<feature type="region of interest" description="Disordered" evidence="1">
    <location>
        <begin position="5476"/>
        <end position="5528"/>
    </location>
</feature>
<feature type="compositionally biased region" description="Polar residues" evidence="1">
    <location>
        <begin position="5480"/>
        <end position="5495"/>
    </location>
</feature>
<dbReference type="InterPro" id="IPR031554">
    <property type="entry name" value="FSIP2_C"/>
</dbReference>
<organism evidence="3 4">
    <name type="scientific">Fukomys damarensis</name>
    <name type="common">Damaraland mole rat</name>
    <name type="synonym">Cryptomys damarensis</name>
    <dbReference type="NCBI Taxonomy" id="885580"/>
    <lineage>
        <taxon>Eukaryota</taxon>
        <taxon>Metazoa</taxon>
        <taxon>Chordata</taxon>
        <taxon>Craniata</taxon>
        <taxon>Vertebrata</taxon>
        <taxon>Euteleostomi</taxon>
        <taxon>Mammalia</taxon>
        <taxon>Eutheria</taxon>
        <taxon>Euarchontoglires</taxon>
        <taxon>Glires</taxon>
        <taxon>Rodentia</taxon>
        <taxon>Hystricomorpha</taxon>
        <taxon>Bathyergidae</taxon>
        <taxon>Fukomys</taxon>
    </lineage>
</organism>
<dbReference type="PANTHER" id="PTHR21856">
    <property type="entry name" value="FIBROUS SHEATH-INTERACTING PROTEIN 2"/>
    <property type="match status" value="1"/>
</dbReference>
<dbReference type="Proteomes" id="UP000028990">
    <property type="component" value="Unassembled WGS sequence"/>
</dbReference>
<feature type="domain" description="Fibrous sheath-interacting protein 2 C-terminal" evidence="2">
    <location>
        <begin position="4002"/>
        <end position="4563"/>
    </location>
</feature>
<feature type="region of interest" description="Disordered" evidence="1">
    <location>
        <begin position="347"/>
        <end position="370"/>
    </location>
</feature>
<gene>
    <name evidence="3" type="ORF">H920_10626</name>
</gene>
<dbReference type="Pfam" id="PF15783">
    <property type="entry name" value="FSIP2"/>
    <property type="match status" value="4"/>
</dbReference>
<evidence type="ECO:0000256" key="1">
    <source>
        <dbReference type="SAM" id="MobiDB-lite"/>
    </source>
</evidence>
<evidence type="ECO:0000259" key="2">
    <source>
        <dbReference type="Pfam" id="PF15783"/>
    </source>
</evidence>
<dbReference type="GO" id="GO:0005739">
    <property type="term" value="C:mitochondrion"/>
    <property type="evidence" value="ECO:0007669"/>
    <property type="project" value="TreeGrafter"/>
</dbReference>
<feature type="domain" description="Fibrous sheath-interacting protein 2 C-terminal" evidence="2">
    <location>
        <begin position="5862"/>
        <end position="6719"/>
    </location>
</feature>
<feature type="region of interest" description="Disordered" evidence="1">
    <location>
        <begin position="2160"/>
        <end position="2205"/>
    </location>
</feature>
<feature type="non-terminal residue" evidence="3">
    <location>
        <position position="1"/>
    </location>
</feature>
<feature type="region of interest" description="Disordered" evidence="1">
    <location>
        <begin position="1511"/>
        <end position="1536"/>
    </location>
</feature>
<dbReference type="EMBL" id="KN122834">
    <property type="protein sequence ID" value="KFO27945.1"/>
    <property type="molecule type" value="Genomic_DNA"/>
</dbReference>
<feature type="region of interest" description="Disordered" evidence="1">
    <location>
        <begin position="382"/>
        <end position="429"/>
    </location>
</feature>
<dbReference type="PANTHER" id="PTHR21856:SF7">
    <property type="entry name" value="FIBROUS SHEATH-INTERACTING PROTEIN 2"/>
    <property type="match status" value="1"/>
</dbReference>
<keyword evidence="4" id="KW-1185">Reference proteome</keyword>
<feature type="compositionally biased region" description="Polar residues" evidence="1">
    <location>
        <begin position="382"/>
        <end position="392"/>
    </location>
</feature>
<protein>
    <submittedName>
        <fullName evidence="3">Fibrous sheath-interacting protein 2</fullName>
    </submittedName>
</protein>
<evidence type="ECO:0000313" key="3">
    <source>
        <dbReference type="EMBL" id="KFO27945.1"/>
    </source>
</evidence>
<feature type="region of interest" description="Disordered" evidence="1">
    <location>
        <begin position="5691"/>
        <end position="5733"/>
    </location>
</feature>
<feature type="compositionally biased region" description="Low complexity" evidence="1">
    <location>
        <begin position="6673"/>
        <end position="6691"/>
    </location>
</feature>
<name>A0A091DCE1_FUKDA</name>
<feature type="compositionally biased region" description="Basic and acidic residues" evidence="1">
    <location>
        <begin position="405"/>
        <end position="418"/>
    </location>
</feature>
<dbReference type="STRING" id="885580.ENSFDAP00000000927"/>
<feature type="domain" description="Fibrous sheath-interacting protein 2 C-terminal" evidence="2">
    <location>
        <begin position="4899"/>
        <end position="5389"/>
    </location>
</feature>
<feature type="compositionally biased region" description="Basic and acidic residues" evidence="1">
    <location>
        <begin position="5691"/>
        <end position="5730"/>
    </location>
</feature>
<accession>A0A091DCE1</accession>
<reference evidence="3 4" key="1">
    <citation type="submission" date="2013-11" db="EMBL/GenBank/DDBJ databases">
        <title>The Damaraland mole rat (Fukomys damarensis) genome and evolution of African mole rats.</title>
        <authorList>
            <person name="Gladyshev V.N."/>
            <person name="Fang X."/>
        </authorList>
    </citation>
    <scope>NUCLEOTIDE SEQUENCE [LARGE SCALE GENOMIC DNA]</scope>
    <source>
        <tissue evidence="3">Liver</tissue>
    </source>
</reference>
<dbReference type="eggNOG" id="ENOG502S41A">
    <property type="taxonomic scope" value="Eukaryota"/>
</dbReference>
<sequence>GAHKTHFAEVGAAQLLDLPLGVKLPVIPGTDPLFFTTNLSEKLFRPSYGFNLTDPYCRLLENQYKSLHDPHLKAYYRRKDILRRLKKGGYITNNNKIVCSLKELNKYRQYLTNLKLDFERNYIREQKMLAKQLQKLEENNIVPECADVTQFQNWLFHEGTQSVTDQERLIRHRYLDTISKGLEQSQRAAEEQRLLWMHREERRQREHVKRKLLLRRKMEEEWKTKEMLLLTKIAEDVKREQKLEHQRRKSREERDKKKQALLEKKMAYHLQKIQETGFKEDGDKNAFEYSGQDGIESSAKKKKKNQDDIKLLYSVDDYKAHKEPAANTVFQCQSSSKSVTKKLTSVVDQSGVPENGAEQKRDGVITKRPSVYGEKGAVNISAQGSVISPQRSPTKKYPRTSHSFVDPKEEKEMHERLPKSRPSYQDESDPQIHAVDPDVFSSPIISSLQQNLLQNCVQAKVTSDELNSIIQNIMTWVVATVTSILYPAITRYEERLQSTTYPVSDDSTLSSDSSSFCSTCSEKFTYRSYTSATTKTFQAETCTVNVSAGKPTPPLKTPSALVERAVMDKTHHMKGQTVTSELKYNKANLIYAYPELRSCKSDSQLLASLQTDTKKSKDATTETDGSVHPLPCDRKAKAMDELENLKNIFVNFKCHLKGETKLILESIFQEIMSDLTQAVPSISSVTAEVFVDHFQHEKEDLVSNVDICSLASDIVENVYEKLESAVEKKCVEKFSQENLSVDTKSSLTASGEYITSSNGKPSEDSPLCTLEPMCNIAEDMVHDILEKLMTLASLKQNVRPLEDTTNYSHPPQRTDRTYTILQRASKKKSLEHETANLIADEEIQNLMSNIFSQSSLVDYIEEAIGTILGYIQTELNNERLIASEQTVVFLQLLNDIFTHLHQEPVKPNIRKSRRSRQKNLSDTKENYRLTGTAVFNGAQSKRPLPRVNVPGMVYYSEDDNEEINNIVKNVIDSSLRDENAKSHEQTSNHWFRKRNTSFDYRRNRPPTKPSSHSKVAFHDWELKSELPPLINEDILKEKHLRNKDISIFSQDKKHQIRKASEKTVKHILTEMLKDISSVSPGHRGSKIGKEASILVSEESQGLSDYKWMDQMFSGSEISAVAQEITESVLNILFKTSNSLSNSTKSSAPSPVHQTFLDNSDITQIVKEAPDKKPLKTWFDSDRKMKYLSSLDADSPNPSWLRSGEREPKCVDNIIDKITNTIFKKLKLLVCPKLQTEFKPLSVKQSSLKSQLSTYTTKVVNIVLCAIQSEVEFDKKNVILRELDHNKSHTTKGFFADIDKKLESLITNLEDNVESPLLTWICEMLVSKNENQRNISLPSEKTGSTTLFGHGSTNKQNVLLSRQDKESFHKYLATPCTIHSAVNRKDLKENANLQVLDRIGETVHEMLSKLIGAPSVAQASCSGQNRENANKDQQMAASQKSNIQVISQTILEYILEKLCSIDVDTSFASPGITAVPESFDIDKLSFASIIEEMAKCTNIISSIISRKIQKNNKEVTKSKPNGISSMSSKSESSKETHQNTLKVVASDILNMVFTKLEGFANGSLEIQGVSGGNGNKKCNKIDRESDNNSFLSDAHKDPLESVLYMQAKKVSSAILKAIQTELSVNTDDLTKNVKKPSPETQMFTDVVNLILDAVSSEMSDETESEDRGIKTYRYQPSYGNFLPGGAESDSFLEDDMHTEKKFTRERTSLRQEVKFCSSKQRVLEASLHEIEMKLKESHKSPVIPIIRNILNEIFQSNLINQLNVLSLSHSCFSGLPHNVPESTAQTSVQFMNRRMGPFVSETDVIMVTNDVVRIVFHKLSTAALTEEDVSENRCQNITVSAHLSFHERTYGGNSAPILDRNIRTFQHRFNIDKQTKVNMIGDIVQAILQKLETFAISKIKSFFCSQVSLLVPEVLTTQQDNHALNRALSAEDSYSDEQYLCCSVDHKANSFGQISLSKLNIYAKEVARKILQEIKHEVDKGRESPSLIPNIVVSESITSQIVNTMLDIVSHKNRCSNSCEEENDSAQPDCFIEKLFNKTECRKILQLQIQDTIEGVLYDVYEKTLCKNNLSFAILSLKENRAGKCAEPNSETFPEGGNKITSELSVPKSDVLLLSRDVVDIVLHSLASAAMLDTGVKDPTFARSTFCDMFPKGEYQASLFTESKSEGRPEHFPYSGKKKPAYANGDQTAREEKEDEDTKNSVPDPCHESADFITKMIFDRLQTFATERIDSLIPLALQPKGMSFVSPELENYTQDGSVFHESSQVELDVNIPKRSTTKTVLSQELTEPTFASYREKLGAIIHLSQASLEEYADIIANATLKFIKNDLDLEIQKMHLYPNNSLFQKNIIVSEIIDVILKILHNKISLKEINFSSEENLNFSQVTLSNEILLGHKEKEKNTSLSLLTNHPLEQSPMTFEKESQRIVLEEIFMINGKTEQKEKAELLKTVAELLSKLDQRVVEVIGHLLPFNKVPHLNSKIKTSDTTGKNFCQSHISSVANDIIECVYGEMYSVVLTLLYKNDESRREGETLHKNDIFPMKAPYSGGTKQAGKRSNSLRYGVPEICSSADSQNISVSANTSVRYSPLQIGNDLVQIVLNKIANFVSLHLEEILSPSGYSKEVLHLCRLPNSKSGPMDCPKAGFKTSLKARSIPKFKTKPPSGPGVAKAKSKTKFGAGEKTPRDGPSKTAIRLPHILATADAENLLETKLPTSELKMCAKDIISNILKAIMKEFERVTETRAKLHTQVLLSDQIMEASKIVNTVLQELYAANKHNLSSPVKSSHLYDLKLTKRCLSAQEQACFYLEDVSSQLEQIFPKEGIFKKMFDKWQTDSNDTNNEKFTLLTIAGNVLTEISIKAKDLEYSLSLLYLPPLEHCESSFSNQFKEDSSRAEDIKAQINMFEREIVEMLFEKLQLCFLSQVPSPDIKETPTIGKEHSTCKSKQGFPTKPIISGLTVCNTKTKAQISTTSFKQVTQEIVGRVLNLLESFVDLQFKHISKCEFSEIVKMPIDNPFQVQQRLLSKRISPKLQPMKNFSDESKSHTVISKENIQNTLLQVHSFHSELLTYAVHIVCDMLAVIKSKLDKEINQMEPSSTNILKENIVASEIIDTLMDQCTHFSESFIENLSVESSFHRTENTYLVKQDESANSLKMPAPKSEDANLRHNLPQGNISGLVFYSLEDMRKKYELSSNLPSYVTSSIEDTIKSSESMGRCDFETMSVCSKNKVQEHSQVKLNFDHFDEVLIVNSSLPKGSILQKLYKKPNDSTETSLKQVMSFIDMGKSENPRVFHYGTLKPIFEPNQIQTTVSPHRICLAAENIVNTVLSSYGFPNQPHTNKSMETMKPFFMSKQNSLSEISTGQTNKNSLLRIWTKRMYEPEESEIAEVCGGDFSLLQKWQHKTPKIKKIQNPKEVEVIAFADHELGPNEIHLVAMHVTTSVITCLKNFKTREKASLVSTLSSKNCEARHPLRSMYSNSSINQFCNHLTESVICHLISSLSEGTKEGREEDKVWEIQSMSFHKIALIHSQVLENRSLSISELALSISEIIIEILYNSNVIEADTGQQMVSIKTKYVYCPGIASVDFDDFFQDLLTGVIQVLSEEIGINHHFKNNGRNKLCSMLGSKTGFICNKTNTMDQPTGSRVWESSTHQTDQVVQKEKLNYLTSQLDSLTGILKTHESKEVVNKVFNIIIDLFLPDEFPGGAVDSSKIARSCISSSSNQQSNSILRHNQGLSPKSVFLLNVVCEKLIRTLLEKFTGTVCIDDGLSNKISAEVHQLLKILQRVEDGDLDDYKRSVDCKNLQGDCMTDLLEDAIEMDHDLLSSDCVLTIISHSLVKSLMDKLSQSLQETPENPLLESKYESHRTKEIQSGFTKAKRPKLMELGQGKSSLGFMSYGRTSLTESLNNPRVAKQCTVKSSSLSPLNGQKTKELDTIAIRNIYQRDMNTGVYSATFLEEIISELFFHFSTSLWEKNANITEAQLGEMNTLFINHVVNEFNNAQITVLRNTEERLYFPSIHKEMVRKIVDSVYYNILQQYELKVTCGNNLEYEDASIAEQVTNGILLAISDYQLPSSLKGNLRTHSCYPLEAEAILQKLQSNLRNFTFQTRSSKSYSTMLPHSFLEDVIRRLLLRLLPPSVKPSPLEKTYVMSSDFNEMSACITNKVMSAISKHKIWFTGYENQDLPSEKNLQKMVDSVYGNILQMSDSVSVQESIVKRSPIMLDCIASFIIQEIIECHLHPFLCGEVLPQPGTPLDPVSNMDKQVLDEVLESHRPQKPSLGGICPDLLIKEMVTKLLSKIFSPRPNTEFELESMTQKIVNAVNKHFDTGEIHILRDDKKSIDTDIVDDLVTSVYRNVLNQYGLNPNIDKESENSDTFVRNIANLIVVAISNYLLHPLFSGDLSTSSFSIFTADNIVRDILSNVSQSTRSDQSLLPYNTLLPYAFLEDMIRVLLSRFLPASSVDPYGEAPKDKSKVNFNEIASNLISDIRMKISQHEIRFSKDEQETMFVYSEDDVQNLVDSVFKNILQNSASQESVKQTITSNNDVLIDRIAGFIIKYVCAQHLQPFLDVNSSSSSYTHFEKRQQSFYASVYSSTFLEDVVSGVLSKIFHRVVGIVQMKDSEDELFDKAEKLIHLITEEFSKDQVSVIENAEEQLCLPPVEREVVKNIINAVYSRVLEEYEMEIMPYKNFLNDIRTLAARITKIILTEIFDFQIHPDLIANLPLKSHSKLSESVLIHRVQYYISKSRFRRQASTIYTTMLSQSHLEKIVTQLVSQINPLTPTVKYPDTSRSGLNNTVIKLINEIMSIISKNAICITKHGNEKQNMISEKDIQSMIDSIYADLSHSNVYKSLTEDKKGTSNIPVAKIASLIIKEIFNHHLQSFLSGDKPPLSASVDHIYKQKATDPKQKRWSFIVNSAVFLEEVISELLCKILYAFTHNVLAVENPDIAKAQMAGIVTTLVKSIVLEFTTSEILVSDGLDKKLCFSEEYKEMVQVTVNLIYEKLLDEYKSLINVFRAIQSDATCLGRKIYHLLLEEVYYYQMQSLVSGDLVASSYSSLRADIIIKNVLSGILSDSSTLPSWVTVLPHSLLEDMIYKLLVHIFPPADTENKPTEEELTADDDFAAAASEMTDEIIKEIFEHEIRLATAEENAESMQLEVLENLVDSICDNILKKPEFQAEVQKGAGKNGGSFLSKVAGFIMKEIMDHHLRPFLHGEETSCSYLSDYNCASVVTKPSKGTTQASLFSAAFLEDVVVDLVRKFFSFPAINDSKKKAPPEPDVVSLAIKFANALLGEFRKNEIKVLPQAEEKFCFLPINKEIVADISSFVYDQFIGKFGSNDIQKDDTSNIVVEMIATLAQKAISAFKIQPLFSGDWSSTFLSFLNPDTITQRVQHLPENTSMQITRYSEENRLALAEQSHKQTSLISDHKKMIVSLEQDRGSMSSKSLQTKDLSVKKGDIQNPALTSNVTIMENNVMNLKAGMAHKKKENKNKLGILTPTNNKNASKFTSPATRESRKELQDQDLKETLEHNTVAKKRKPAPQNEELQRGEICKRFSVVPYPAYEDALPKSIFQIDNEKNRNNTKESLIKESGQDFQFSSWKPKVKNIEATTEKTSKITKKSRTEEMADSPTEIDMDEQNYSDNETVQNIIENIYGNVLLRSSLQEPSDFSKHRFSKSSPDNKALNVIQETGKESTQLITTKNLSPSINKKDCAKEEGNKVKEKQKEKEKVREKEVDNKAAETDHPENKPGIFPAKFLEDVISEIVNKLLFSSSPEMETFEKCVSVNDDQNKTELYDTALTLINSLIKEFSDAHINILGPEEGTQFFPHASKVSSAPIVPSRSKSTADESSSTIKLKNVDKMPDVQKVTEKLSSLETPVLDEMPSIDKILVRKATHSSICNILKEYKSLESLCEDIKSNGGNLAKRLTSAVMSELFPPQLNLMFCDEAPVSACLPLESKGLVKKIEKVAQTANKECQTISPYTVMLPHQFLEDVTSTLLTKIFSKISNTITKAETYENRFSKELDFLQTELVSKIAAEISKDEDMIIQYVESLHPNDDEIIELVVQSIYNNLLPQFGSQEIMQNCISNGCRLLSETIVDLVLREVAGNQLQNYFCGELTPHQCAEVDSVVESILFNVIQTMPPQPSHAHKVSYNVIEEIAIKFLSKLLSVFPKIHKERTKSTQTEMQKITSKILNSFQEFISKSKIKLTRPAKESPTVSSADSATIDKVVNSVYASLLTHSGSHTSVFKDLIGQSNVLSDIIGFLMVKEISNSEFQPQMEEEISSSELVLEAVQIMEKVVKIVDKFKSQEHSSSKKCSVLDANVLEEALALFLAKLVRSPCISSKDTHSLSKPDLNKIASQLTKSVTAEISRSNISLVATEPEEYSSNLEEMDMISQVVDSVYGNVLQQPRSHEELYNVKDTNAVFPKVANLIVDGISKVPLDRVTSTSSYTGVFGDLDIDRIIEKTAKHAEKMIDGKNELAEDKSGEECTVAIIPHVGRKAIKVDPHIISQHLAVISVKTQPLEKMKTECLKRTGRSIEDLRRASVDGKSYTAISSPDLENRKKERRTSLKTTGRLDVKPFEAVCRNSFQNIRKPDISKVELLKDVRSRKDLIIRLVAHDIDQEDTDYFTEDDITPDENEIVLEEYFGQKCIGELSEDEVKEVVKLIQSKIVSSKATTVSGSVKKSLTKSSQPTSTSCTECTETASSQLTGSNKTQGDRAAAGPGKTVTKTRSPTKEKLFHKNGGRSLVTEPTHHFIHRIMSTSSYNQEDLMSSSR</sequence>
<proteinExistence type="predicted"/>
<evidence type="ECO:0000313" key="4">
    <source>
        <dbReference type="Proteomes" id="UP000028990"/>
    </source>
</evidence>
<feature type="region of interest" description="Disordered" evidence="1">
    <location>
        <begin position="2649"/>
        <end position="2683"/>
    </location>
</feature>
<feature type="region of interest" description="Disordered" evidence="1">
    <location>
        <begin position="6665"/>
        <end position="6734"/>
    </location>
</feature>
<dbReference type="InterPro" id="IPR038891">
    <property type="entry name" value="FSIP2"/>
</dbReference>
<feature type="compositionally biased region" description="Basic and acidic residues" evidence="1">
    <location>
        <begin position="2187"/>
        <end position="2205"/>
    </location>
</feature>
<feature type="compositionally biased region" description="Basic and acidic residues" evidence="1">
    <location>
        <begin position="5496"/>
        <end position="5512"/>
    </location>
</feature>